<dbReference type="PANTHER" id="PTHR42847:SF4">
    <property type="entry name" value="ALKANESULFONATE MONOOXYGENASE-RELATED"/>
    <property type="match status" value="1"/>
</dbReference>
<feature type="domain" description="Luciferase-like" evidence="7">
    <location>
        <begin position="1"/>
        <end position="323"/>
    </location>
</feature>
<dbReference type="Pfam" id="PF00296">
    <property type="entry name" value="Bac_luciferase"/>
    <property type="match status" value="1"/>
</dbReference>
<dbReference type="InterPro" id="IPR011251">
    <property type="entry name" value="Luciferase-like_dom"/>
</dbReference>
<keyword evidence="6 8" id="KW-0503">Monooxygenase</keyword>
<dbReference type="InterPro" id="IPR050172">
    <property type="entry name" value="SsuD_RutA_monooxygenase"/>
</dbReference>
<evidence type="ECO:0000256" key="5">
    <source>
        <dbReference type="ARBA" id="ARBA00023002"/>
    </source>
</evidence>
<dbReference type="InterPro" id="IPR019911">
    <property type="entry name" value="Alkanesulphonate_mOase_FMN-dep"/>
</dbReference>
<dbReference type="NCBIfam" id="NF001939">
    <property type="entry name" value="PRK00719.1"/>
    <property type="match status" value="1"/>
</dbReference>
<comment type="caution">
    <text evidence="8">The sequence shown here is derived from an EMBL/GenBank/DDBJ whole genome shotgun (WGS) entry which is preliminary data.</text>
</comment>
<dbReference type="RefSeq" id="WP_052476941.1">
    <property type="nucleotide sequence ID" value="NZ_JXRR01000014.1"/>
</dbReference>
<name>A0A0C2VTZ0_9BACL</name>
<evidence type="ECO:0000313" key="9">
    <source>
        <dbReference type="Proteomes" id="UP000031972"/>
    </source>
</evidence>
<evidence type="ECO:0000256" key="2">
    <source>
        <dbReference type="ARBA" id="ARBA00012113"/>
    </source>
</evidence>
<accession>A0A0C2VTZ0</accession>
<dbReference type="GO" id="GO:0046306">
    <property type="term" value="P:alkanesulfonate catabolic process"/>
    <property type="evidence" value="ECO:0007669"/>
    <property type="project" value="TreeGrafter"/>
</dbReference>
<evidence type="ECO:0000256" key="3">
    <source>
        <dbReference type="ARBA" id="ARBA00022630"/>
    </source>
</evidence>
<reference evidence="8 9" key="1">
    <citation type="submission" date="2015-01" db="EMBL/GenBank/DDBJ databases">
        <title>Jeotgalibacillus campisalis genome sequencing.</title>
        <authorList>
            <person name="Goh K.M."/>
            <person name="Chan K.-G."/>
            <person name="Yaakop A.S."/>
            <person name="Ee R."/>
            <person name="Gan H.M."/>
            <person name="Chan C.S."/>
        </authorList>
    </citation>
    <scope>NUCLEOTIDE SEQUENCE [LARGE SCALE GENOMIC DNA]</scope>
    <source>
        <strain evidence="8 9">SF-57</strain>
    </source>
</reference>
<dbReference type="Proteomes" id="UP000031972">
    <property type="component" value="Unassembled WGS sequence"/>
</dbReference>
<dbReference type="GO" id="GO:0008726">
    <property type="term" value="F:alkanesulfonate monooxygenase activity"/>
    <property type="evidence" value="ECO:0007669"/>
    <property type="project" value="UniProtKB-EC"/>
</dbReference>
<dbReference type="Gene3D" id="3.20.20.30">
    <property type="entry name" value="Luciferase-like domain"/>
    <property type="match status" value="1"/>
</dbReference>
<gene>
    <name evidence="8" type="ORF">KR50_20580</name>
</gene>
<proteinExistence type="inferred from homology"/>
<sequence>MNIFWFLPTAGDSRYLGTTVGKREVTIEYLQQVAQAVDQLGYDGALLPTGRECEDSWVVASSLIPLTQRMKFLIAIRPGLNSPAIAARMATTFDRISGGRVLLNIVQGGNPVELAGEGLHLSHSDRYKLTNEFLTVWRKLFLEESVNFKGEYLDIRNGKLDHEPNQKPHPPLYLGGTSDSAYEVASEHVDYYLTWGEPVEIVKERIEKVRKLAEEKGRKVKFGIRFHVIVRQTEEEAWKAANELIKYVDDDVIEKTREKFKVFDSNAQNTMTSTSLTNKSSLEIRPGIWAGIGLAREGAGTAFVGNPHQVAENMRKYEEIGIDTFILSGYPHLEEAYNVAELLFPVLNKKK</sequence>
<dbReference type="NCBIfam" id="TIGR03565">
    <property type="entry name" value="alk_sulf_monoox"/>
    <property type="match status" value="1"/>
</dbReference>
<dbReference type="SUPFAM" id="SSF51679">
    <property type="entry name" value="Bacterial luciferase-like"/>
    <property type="match status" value="1"/>
</dbReference>
<dbReference type="OrthoDB" id="9814695at2"/>
<dbReference type="InterPro" id="IPR036661">
    <property type="entry name" value="Luciferase-like_sf"/>
</dbReference>
<evidence type="ECO:0000259" key="7">
    <source>
        <dbReference type="Pfam" id="PF00296"/>
    </source>
</evidence>
<protein>
    <recommendedName>
        <fullName evidence="2">alkanesulfonate monooxygenase</fullName>
        <ecNumber evidence="2">1.14.14.5</ecNumber>
    </recommendedName>
</protein>
<evidence type="ECO:0000313" key="8">
    <source>
        <dbReference type="EMBL" id="KIL47891.1"/>
    </source>
</evidence>
<dbReference type="EC" id="1.14.14.5" evidence="2"/>
<evidence type="ECO:0000256" key="4">
    <source>
        <dbReference type="ARBA" id="ARBA00022643"/>
    </source>
</evidence>
<dbReference type="EMBL" id="JXRR01000014">
    <property type="protein sequence ID" value="KIL47891.1"/>
    <property type="molecule type" value="Genomic_DNA"/>
</dbReference>
<dbReference type="AlphaFoldDB" id="A0A0C2VTZ0"/>
<dbReference type="PATRIC" id="fig|220754.4.peg.2078"/>
<keyword evidence="3" id="KW-0285">Flavoprotein</keyword>
<dbReference type="CDD" id="cd01094">
    <property type="entry name" value="Alkanesulfonate_monoxygenase"/>
    <property type="match status" value="1"/>
</dbReference>
<keyword evidence="5 8" id="KW-0560">Oxidoreductase</keyword>
<evidence type="ECO:0000256" key="1">
    <source>
        <dbReference type="ARBA" id="ARBA00007044"/>
    </source>
</evidence>
<keyword evidence="9" id="KW-1185">Reference proteome</keyword>
<dbReference type="PANTHER" id="PTHR42847">
    <property type="entry name" value="ALKANESULFONATE MONOOXYGENASE"/>
    <property type="match status" value="1"/>
</dbReference>
<organism evidence="8 9">
    <name type="scientific">Jeotgalibacillus campisalis</name>
    <dbReference type="NCBI Taxonomy" id="220754"/>
    <lineage>
        <taxon>Bacteria</taxon>
        <taxon>Bacillati</taxon>
        <taxon>Bacillota</taxon>
        <taxon>Bacilli</taxon>
        <taxon>Bacillales</taxon>
        <taxon>Caryophanaceae</taxon>
        <taxon>Jeotgalibacillus</taxon>
    </lineage>
</organism>
<comment type="similarity">
    <text evidence="1">Belongs to the SsuD family.</text>
</comment>
<keyword evidence="4" id="KW-0288">FMN</keyword>
<evidence type="ECO:0000256" key="6">
    <source>
        <dbReference type="ARBA" id="ARBA00023033"/>
    </source>
</evidence>